<protein>
    <recommendedName>
        <fullName evidence="3 10">4-diphosphocytidyl-2-C-methyl-D-erythritol kinase</fullName>
        <shortName evidence="10">CMK</shortName>
        <ecNumber evidence="2 10">2.7.1.148</ecNumber>
    </recommendedName>
    <alternativeName>
        <fullName evidence="9 10">4-(cytidine-5'-diphospho)-2-C-methyl-D-erythritol kinase</fullName>
    </alternativeName>
</protein>
<feature type="domain" description="GHMP kinase N-terminal" evidence="12">
    <location>
        <begin position="103"/>
        <end position="181"/>
    </location>
</feature>
<dbReference type="GO" id="GO:0005524">
    <property type="term" value="F:ATP binding"/>
    <property type="evidence" value="ECO:0007669"/>
    <property type="project" value="UniProtKB-UniRule"/>
</dbReference>
<dbReference type="InterPro" id="IPR006204">
    <property type="entry name" value="GHMP_kinase_N_dom"/>
</dbReference>
<dbReference type="InterPro" id="IPR013750">
    <property type="entry name" value="GHMP_kinase_C_dom"/>
</dbReference>
<evidence type="ECO:0000256" key="3">
    <source>
        <dbReference type="ARBA" id="ARBA00017473"/>
    </source>
</evidence>
<keyword evidence="4 10" id="KW-0808">Transferase</keyword>
<dbReference type="GO" id="GO:0050515">
    <property type="term" value="F:4-(cytidine 5'-diphospho)-2-C-methyl-D-erythritol kinase activity"/>
    <property type="evidence" value="ECO:0007669"/>
    <property type="project" value="UniProtKB-UniRule"/>
</dbReference>
<evidence type="ECO:0000256" key="4">
    <source>
        <dbReference type="ARBA" id="ARBA00022679"/>
    </source>
</evidence>
<name>A0A7W4IBL8_9PROT</name>
<evidence type="ECO:0000313" key="14">
    <source>
        <dbReference type="EMBL" id="MBB2159754.1"/>
    </source>
</evidence>
<keyword evidence="7 10" id="KW-0067">ATP-binding</keyword>
<organism evidence="14 15">
    <name type="scientific">Gluconacetobacter sacchari</name>
    <dbReference type="NCBI Taxonomy" id="92759"/>
    <lineage>
        <taxon>Bacteria</taxon>
        <taxon>Pseudomonadati</taxon>
        <taxon>Pseudomonadota</taxon>
        <taxon>Alphaproteobacteria</taxon>
        <taxon>Acetobacterales</taxon>
        <taxon>Acetobacteraceae</taxon>
        <taxon>Gluconacetobacter</taxon>
    </lineage>
</organism>
<evidence type="ECO:0000259" key="12">
    <source>
        <dbReference type="Pfam" id="PF00288"/>
    </source>
</evidence>
<dbReference type="NCBIfam" id="TIGR00154">
    <property type="entry name" value="ispE"/>
    <property type="match status" value="1"/>
</dbReference>
<dbReference type="Proteomes" id="UP000589085">
    <property type="component" value="Unassembled WGS sequence"/>
</dbReference>
<dbReference type="PIRSF" id="PIRSF010376">
    <property type="entry name" value="IspE"/>
    <property type="match status" value="1"/>
</dbReference>
<dbReference type="Pfam" id="PF00288">
    <property type="entry name" value="GHMP_kinases_N"/>
    <property type="match status" value="1"/>
</dbReference>
<feature type="active site" evidence="10">
    <location>
        <position position="41"/>
    </location>
</feature>
<dbReference type="SUPFAM" id="SSF55060">
    <property type="entry name" value="GHMP Kinase, C-terminal domain"/>
    <property type="match status" value="1"/>
</dbReference>
<evidence type="ECO:0000256" key="7">
    <source>
        <dbReference type="ARBA" id="ARBA00022840"/>
    </source>
</evidence>
<dbReference type="HAMAP" id="MF_00061">
    <property type="entry name" value="IspE"/>
    <property type="match status" value="1"/>
</dbReference>
<dbReference type="UniPathway" id="UPA00056">
    <property type="reaction ID" value="UER00094"/>
</dbReference>
<dbReference type="InterPro" id="IPR004424">
    <property type="entry name" value="IspE"/>
</dbReference>
<evidence type="ECO:0000256" key="1">
    <source>
        <dbReference type="ARBA" id="ARBA00009684"/>
    </source>
</evidence>
<evidence type="ECO:0000256" key="5">
    <source>
        <dbReference type="ARBA" id="ARBA00022741"/>
    </source>
</evidence>
<comment type="similarity">
    <text evidence="1 10">Belongs to the GHMP kinase family. IspE subfamily.</text>
</comment>
<dbReference type="Pfam" id="PF08544">
    <property type="entry name" value="GHMP_kinases_C"/>
    <property type="match status" value="1"/>
</dbReference>
<dbReference type="PANTHER" id="PTHR43527">
    <property type="entry name" value="4-DIPHOSPHOCYTIDYL-2-C-METHYL-D-ERYTHRITOL KINASE, CHLOROPLASTIC"/>
    <property type="match status" value="1"/>
</dbReference>
<feature type="region of interest" description="Disordered" evidence="11">
    <location>
        <begin position="10"/>
        <end position="29"/>
    </location>
</feature>
<feature type="binding site" evidence="10">
    <location>
        <begin position="134"/>
        <end position="144"/>
    </location>
    <ligand>
        <name>ATP</name>
        <dbReference type="ChEBI" id="CHEBI:30616"/>
    </ligand>
</feature>
<feature type="active site" evidence="10">
    <location>
        <position position="176"/>
    </location>
</feature>
<comment type="caution">
    <text evidence="14">The sequence shown here is derived from an EMBL/GenBank/DDBJ whole genome shotgun (WGS) entry which is preliminary data.</text>
</comment>
<sequence>MPLRRRRVRSIRSGRRFRHRPARRRTESPVTGTLYESAHAKINLYLHVTGRRADGYHLLDSLAVFAGAGDTLALHAGHGAAGAVSLDIAGPFGAGLAADADSNLILRAARLLRSEIGGTDRLDPLHIVLDKRLPVASGIGGGSADAAAALRLLLRAWPANVPRERLMALATELGADVPVCVDQRAARMGGIGERLDPAPGLPPCGLMLVNCGEAVSTPAVFRARAPVFTPAAALPAAWPDVAAMARDLSGLTNDLQDAACALCPAIRTVLDVLETAPGCRLARMSGSGATCFALFDSPQAAEAARAAVERPDWWVWAGSLFA</sequence>
<evidence type="ECO:0000313" key="15">
    <source>
        <dbReference type="Proteomes" id="UP000589085"/>
    </source>
</evidence>
<evidence type="ECO:0000256" key="2">
    <source>
        <dbReference type="ARBA" id="ARBA00012052"/>
    </source>
</evidence>
<evidence type="ECO:0000256" key="9">
    <source>
        <dbReference type="ARBA" id="ARBA00032554"/>
    </source>
</evidence>
<dbReference type="PANTHER" id="PTHR43527:SF2">
    <property type="entry name" value="4-DIPHOSPHOCYTIDYL-2-C-METHYL-D-ERYTHRITOL KINASE, CHLOROPLASTIC"/>
    <property type="match status" value="1"/>
</dbReference>
<keyword evidence="8 10" id="KW-0414">Isoprene biosynthesis</keyword>
<comment type="pathway">
    <text evidence="10">Isoprenoid biosynthesis; isopentenyl diphosphate biosynthesis via DXP pathway; isopentenyl diphosphate from 1-deoxy-D-xylulose 5-phosphate: step 3/6.</text>
</comment>
<keyword evidence="5 10" id="KW-0547">Nucleotide-binding</keyword>
<gene>
    <name evidence="10" type="primary">ispE</name>
    <name evidence="14" type="ORF">HLH48_06135</name>
</gene>
<keyword evidence="6 10" id="KW-0418">Kinase</keyword>
<dbReference type="GO" id="GO:0019288">
    <property type="term" value="P:isopentenyl diphosphate biosynthetic process, methylerythritol 4-phosphate pathway"/>
    <property type="evidence" value="ECO:0007669"/>
    <property type="project" value="UniProtKB-UniRule"/>
</dbReference>
<accession>A0A7W4IBL8</accession>
<dbReference type="Gene3D" id="3.30.230.10">
    <property type="match status" value="1"/>
</dbReference>
<dbReference type="InterPro" id="IPR036554">
    <property type="entry name" value="GHMP_kinase_C_sf"/>
</dbReference>
<dbReference type="EC" id="2.7.1.148" evidence="2 10"/>
<evidence type="ECO:0000256" key="8">
    <source>
        <dbReference type="ARBA" id="ARBA00023229"/>
    </source>
</evidence>
<feature type="compositionally biased region" description="Basic residues" evidence="11">
    <location>
        <begin position="10"/>
        <end position="23"/>
    </location>
</feature>
<dbReference type="AlphaFoldDB" id="A0A7W4IBL8"/>
<comment type="function">
    <text evidence="10">Catalyzes the phosphorylation of the position 2 hydroxy group of 4-diphosphocytidyl-2C-methyl-D-erythritol.</text>
</comment>
<proteinExistence type="inferred from homology"/>
<evidence type="ECO:0000256" key="11">
    <source>
        <dbReference type="SAM" id="MobiDB-lite"/>
    </source>
</evidence>
<reference evidence="14 15" key="1">
    <citation type="submission" date="2020-04" db="EMBL/GenBank/DDBJ databases">
        <title>Description of novel Gluconacetobacter.</title>
        <authorList>
            <person name="Sombolestani A."/>
        </authorList>
    </citation>
    <scope>NUCLEOTIDE SEQUENCE [LARGE SCALE GENOMIC DNA]</scope>
    <source>
        <strain evidence="14 15">LMG 19747</strain>
    </source>
</reference>
<dbReference type="Gene3D" id="3.30.70.890">
    <property type="entry name" value="GHMP kinase, C-terminal domain"/>
    <property type="match status" value="1"/>
</dbReference>
<dbReference type="NCBIfam" id="NF011202">
    <property type="entry name" value="PRK14608.1"/>
    <property type="match status" value="1"/>
</dbReference>
<dbReference type="SUPFAM" id="SSF54211">
    <property type="entry name" value="Ribosomal protein S5 domain 2-like"/>
    <property type="match status" value="1"/>
</dbReference>
<feature type="domain" description="GHMP kinase C-terminal" evidence="13">
    <location>
        <begin position="240"/>
        <end position="309"/>
    </location>
</feature>
<evidence type="ECO:0000256" key="6">
    <source>
        <dbReference type="ARBA" id="ARBA00022777"/>
    </source>
</evidence>
<comment type="catalytic activity">
    <reaction evidence="10">
        <text>4-CDP-2-C-methyl-D-erythritol + ATP = 4-CDP-2-C-methyl-D-erythritol 2-phosphate + ADP + H(+)</text>
        <dbReference type="Rhea" id="RHEA:18437"/>
        <dbReference type="ChEBI" id="CHEBI:15378"/>
        <dbReference type="ChEBI" id="CHEBI:30616"/>
        <dbReference type="ChEBI" id="CHEBI:57823"/>
        <dbReference type="ChEBI" id="CHEBI:57919"/>
        <dbReference type="ChEBI" id="CHEBI:456216"/>
        <dbReference type="EC" id="2.7.1.148"/>
    </reaction>
</comment>
<evidence type="ECO:0000256" key="10">
    <source>
        <dbReference type="HAMAP-Rule" id="MF_00061"/>
    </source>
</evidence>
<evidence type="ECO:0000259" key="13">
    <source>
        <dbReference type="Pfam" id="PF08544"/>
    </source>
</evidence>
<dbReference type="InterPro" id="IPR020568">
    <property type="entry name" value="Ribosomal_Su5_D2-typ_SF"/>
</dbReference>
<dbReference type="InterPro" id="IPR014721">
    <property type="entry name" value="Ribsml_uS5_D2-typ_fold_subgr"/>
</dbReference>
<dbReference type="GO" id="GO:0016114">
    <property type="term" value="P:terpenoid biosynthetic process"/>
    <property type="evidence" value="ECO:0007669"/>
    <property type="project" value="UniProtKB-UniRule"/>
</dbReference>
<dbReference type="EMBL" id="JABEQJ010000006">
    <property type="protein sequence ID" value="MBB2159754.1"/>
    <property type="molecule type" value="Genomic_DNA"/>
</dbReference>